<evidence type="ECO:0000313" key="2">
    <source>
        <dbReference type="EMBL" id="MPL93068.1"/>
    </source>
</evidence>
<dbReference type="InterPro" id="IPR005135">
    <property type="entry name" value="Endo/exonuclease/phosphatase"/>
</dbReference>
<gene>
    <name evidence="2" type="ORF">SDC9_39193</name>
</gene>
<evidence type="ECO:0000259" key="1">
    <source>
        <dbReference type="Pfam" id="PF19580"/>
    </source>
</evidence>
<name>A0A644VNW0_9ZZZZ</name>
<organism evidence="2">
    <name type="scientific">bioreactor metagenome</name>
    <dbReference type="NCBI Taxonomy" id="1076179"/>
    <lineage>
        <taxon>unclassified sequences</taxon>
        <taxon>metagenomes</taxon>
        <taxon>ecological metagenomes</taxon>
    </lineage>
</organism>
<protein>
    <recommendedName>
        <fullName evidence="1">Endonuclease/exonuclease/phosphatase domain-containing protein</fullName>
    </recommendedName>
</protein>
<dbReference type="GO" id="GO:0003824">
    <property type="term" value="F:catalytic activity"/>
    <property type="evidence" value="ECO:0007669"/>
    <property type="project" value="InterPro"/>
</dbReference>
<sequence length="215" mass="24961">MALLYLPELFKILYDEAIQVTFADAPNSKTRDILYVCGRVPSGDTLHVFICHFPSRLGGELESADRRRDAARILRKHINFIQEKDVEANILIMGDFNDYPDNTSLHDVLQAREPHNPFRKEYLYNLMFPLHKEGKGTHKHEAEWGTLDQIIVSGHLLVRQQGLYTTPADVHIFNVDFLLEDDLKYLGKKPFRTYSGMKYIGGFSDHLPVYVDFWY</sequence>
<reference evidence="2" key="1">
    <citation type="submission" date="2019-08" db="EMBL/GenBank/DDBJ databases">
        <authorList>
            <person name="Kucharzyk K."/>
            <person name="Murdoch R.W."/>
            <person name="Higgins S."/>
            <person name="Loffler F."/>
        </authorList>
    </citation>
    <scope>NUCLEOTIDE SEQUENCE</scope>
</reference>
<accession>A0A644VNW0</accession>
<dbReference type="InterPro" id="IPR036691">
    <property type="entry name" value="Endo/exonu/phosph_ase_sf"/>
</dbReference>
<dbReference type="PANTHER" id="PTHR42834:SF1">
    <property type="entry name" value="ENDONUCLEASE_EXONUCLEASE_PHOSPHATASE FAMILY PROTEIN (AFU_ORTHOLOGUE AFUA_3G09210)"/>
    <property type="match status" value="1"/>
</dbReference>
<feature type="domain" description="Endonuclease/exonuclease/phosphatase" evidence="1">
    <location>
        <begin position="2"/>
        <end position="212"/>
    </location>
</feature>
<dbReference type="AlphaFoldDB" id="A0A644VNW0"/>
<proteinExistence type="predicted"/>
<dbReference type="PANTHER" id="PTHR42834">
    <property type="entry name" value="ENDONUCLEASE/EXONUCLEASE/PHOSPHATASE FAMILY PROTEIN (AFU_ORTHOLOGUE AFUA_3G09210)"/>
    <property type="match status" value="1"/>
</dbReference>
<dbReference type="EMBL" id="VSSQ01000379">
    <property type="protein sequence ID" value="MPL93068.1"/>
    <property type="molecule type" value="Genomic_DNA"/>
</dbReference>
<dbReference type="Gene3D" id="3.60.10.10">
    <property type="entry name" value="Endonuclease/exonuclease/phosphatase"/>
    <property type="match status" value="1"/>
</dbReference>
<dbReference type="Pfam" id="PF19580">
    <property type="entry name" value="Exo_endo_phos_3"/>
    <property type="match status" value="1"/>
</dbReference>
<comment type="caution">
    <text evidence="2">The sequence shown here is derived from an EMBL/GenBank/DDBJ whole genome shotgun (WGS) entry which is preliminary data.</text>
</comment>
<dbReference type="SUPFAM" id="SSF56219">
    <property type="entry name" value="DNase I-like"/>
    <property type="match status" value="1"/>
</dbReference>